<evidence type="ECO:0000256" key="1">
    <source>
        <dbReference type="SAM" id="MobiDB-lite"/>
    </source>
</evidence>
<feature type="region of interest" description="Disordered" evidence="1">
    <location>
        <begin position="1"/>
        <end position="46"/>
    </location>
</feature>
<keyword evidence="3" id="KW-1185">Reference proteome</keyword>
<protein>
    <submittedName>
        <fullName evidence="2">Uncharacterized protein</fullName>
    </submittedName>
</protein>
<comment type="caution">
    <text evidence="2">The sequence shown here is derived from an EMBL/GenBank/DDBJ whole genome shotgun (WGS) entry which is preliminary data.</text>
</comment>
<accession>A0ABD0K6Q5</accession>
<gene>
    <name evidence="2" type="ORF">BaRGS_00025608</name>
</gene>
<feature type="compositionally biased region" description="Basic and acidic residues" evidence="1">
    <location>
        <begin position="20"/>
        <end position="46"/>
    </location>
</feature>
<feature type="region of interest" description="Disordered" evidence="1">
    <location>
        <begin position="59"/>
        <end position="81"/>
    </location>
</feature>
<dbReference type="AlphaFoldDB" id="A0ABD0K6Q5"/>
<proteinExistence type="predicted"/>
<feature type="non-terminal residue" evidence="2">
    <location>
        <position position="81"/>
    </location>
</feature>
<dbReference type="EMBL" id="JACVVK020000232">
    <property type="protein sequence ID" value="KAK7483112.1"/>
    <property type="molecule type" value="Genomic_DNA"/>
</dbReference>
<reference evidence="2 3" key="1">
    <citation type="journal article" date="2023" name="Sci. Data">
        <title>Genome assembly of the Korean intertidal mud-creeper Batillaria attramentaria.</title>
        <authorList>
            <person name="Patra A.K."/>
            <person name="Ho P.T."/>
            <person name="Jun S."/>
            <person name="Lee S.J."/>
            <person name="Kim Y."/>
            <person name="Won Y.J."/>
        </authorList>
    </citation>
    <scope>NUCLEOTIDE SEQUENCE [LARGE SCALE GENOMIC DNA]</scope>
    <source>
        <strain evidence="2">Wonlab-2016</strain>
    </source>
</reference>
<feature type="non-terminal residue" evidence="2">
    <location>
        <position position="1"/>
    </location>
</feature>
<sequence>STKSRKLIKFSPRLRKKSRSRENAVKDMEGGCSRDHSDHIPNGLNDKEKQAVSRFTEISEGQFSNDMNQGQTYGPQGLCSS</sequence>
<evidence type="ECO:0000313" key="2">
    <source>
        <dbReference type="EMBL" id="KAK7483112.1"/>
    </source>
</evidence>
<dbReference type="Proteomes" id="UP001519460">
    <property type="component" value="Unassembled WGS sequence"/>
</dbReference>
<name>A0ABD0K6Q5_9CAEN</name>
<feature type="compositionally biased region" description="Basic residues" evidence="1">
    <location>
        <begin position="1"/>
        <end position="19"/>
    </location>
</feature>
<organism evidence="2 3">
    <name type="scientific">Batillaria attramentaria</name>
    <dbReference type="NCBI Taxonomy" id="370345"/>
    <lineage>
        <taxon>Eukaryota</taxon>
        <taxon>Metazoa</taxon>
        <taxon>Spiralia</taxon>
        <taxon>Lophotrochozoa</taxon>
        <taxon>Mollusca</taxon>
        <taxon>Gastropoda</taxon>
        <taxon>Caenogastropoda</taxon>
        <taxon>Sorbeoconcha</taxon>
        <taxon>Cerithioidea</taxon>
        <taxon>Batillariidae</taxon>
        <taxon>Batillaria</taxon>
    </lineage>
</organism>
<evidence type="ECO:0000313" key="3">
    <source>
        <dbReference type="Proteomes" id="UP001519460"/>
    </source>
</evidence>